<evidence type="ECO:0000256" key="10">
    <source>
        <dbReference type="ARBA" id="ARBA00023224"/>
    </source>
</evidence>
<feature type="transmembrane region" description="Helical" evidence="11">
    <location>
        <begin position="273"/>
        <end position="291"/>
    </location>
</feature>
<dbReference type="PANTHER" id="PTHR24062">
    <property type="entry name" value="VOMERONASAL TYPE-1 RECEPTOR"/>
    <property type="match status" value="1"/>
</dbReference>
<gene>
    <name evidence="13" type="primary">LOC102359270</name>
</gene>
<keyword evidence="14" id="KW-1185">Reference proteome</keyword>
<evidence type="ECO:0000313" key="13">
    <source>
        <dbReference type="Ensembl" id="ENSLACP00000021248.1"/>
    </source>
</evidence>
<keyword evidence="10 11" id="KW-0807">Transducer</keyword>
<reference evidence="13" key="3">
    <citation type="submission" date="2025-09" db="UniProtKB">
        <authorList>
            <consortium name="Ensembl"/>
        </authorList>
    </citation>
    <scope>IDENTIFICATION</scope>
</reference>
<dbReference type="FunCoup" id="H3BH77">
    <property type="interactions" value="3"/>
</dbReference>
<reference evidence="13" key="2">
    <citation type="submission" date="2025-08" db="UniProtKB">
        <authorList>
            <consortium name="Ensembl"/>
        </authorList>
    </citation>
    <scope>IDENTIFICATION</scope>
</reference>
<dbReference type="PROSITE" id="PS50262">
    <property type="entry name" value="G_PROTEIN_RECEP_F1_2"/>
    <property type="match status" value="1"/>
</dbReference>
<dbReference type="EMBL" id="AFYH01009452">
    <property type="status" value="NOT_ANNOTATED_CDS"/>
    <property type="molecule type" value="Genomic_DNA"/>
</dbReference>
<dbReference type="GO" id="GO:0019236">
    <property type="term" value="P:response to pheromone"/>
    <property type="evidence" value="ECO:0007669"/>
    <property type="project" value="UniProtKB-KW"/>
</dbReference>
<keyword evidence="4 11" id="KW-0589">Pheromone response</keyword>
<organism evidence="13 14">
    <name type="scientific">Latimeria chalumnae</name>
    <name type="common">Coelacanth</name>
    <dbReference type="NCBI Taxonomy" id="7897"/>
    <lineage>
        <taxon>Eukaryota</taxon>
        <taxon>Metazoa</taxon>
        <taxon>Chordata</taxon>
        <taxon>Craniata</taxon>
        <taxon>Vertebrata</taxon>
        <taxon>Euteleostomi</taxon>
        <taxon>Coelacanthiformes</taxon>
        <taxon>Coelacanthidae</taxon>
        <taxon>Latimeria</taxon>
    </lineage>
</organism>
<accession>H3BH77</accession>
<feature type="transmembrane region" description="Helical" evidence="11">
    <location>
        <begin position="93"/>
        <end position="115"/>
    </location>
</feature>
<dbReference type="InterPro" id="IPR017452">
    <property type="entry name" value="GPCR_Rhodpsn_7TM"/>
</dbReference>
<evidence type="ECO:0000256" key="8">
    <source>
        <dbReference type="ARBA" id="ARBA00023136"/>
    </source>
</evidence>
<feature type="domain" description="G-protein coupled receptors family 1 profile" evidence="12">
    <location>
        <begin position="23"/>
        <end position="289"/>
    </location>
</feature>
<evidence type="ECO:0000256" key="9">
    <source>
        <dbReference type="ARBA" id="ARBA00023170"/>
    </source>
</evidence>
<dbReference type="Proteomes" id="UP000008672">
    <property type="component" value="Unassembled WGS sequence"/>
</dbReference>
<reference evidence="14" key="1">
    <citation type="submission" date="2011-08" db="EMBL/GenBank/DDBJ databases">
        <title>The draft genome of Latimeria chalumnae.</title>
        <authorList>
            <person name="Di Palma F."/>
            <person name="Alfoldi J."/>
            <person name="Johnson J."/>
            <person name="Berlin A."/>
            <person name="Gnerre S."/>
            <person name="Jaffe D."/>
            <person name="MacCallum I."/>
            <person name="Young S."/>
            <person name="Walker B.J."/>
            <person name="Lander E."/>
            <person name="Lindblad-Toh K."/>
        </authorList>
    </citation>
    <scope>NUCLEOTIDE SEQUENCE [LARGE SCALE GENOMIC DNA]</scope>
    <source>
        <strain evidence="14">Wild caught</strain>
    </source>
</reference>
<evidence type="ECO:0000256" key="7">
    <source>
        <dbReference type="ARBA" id="ARBA00023040"/>
    </source>
</evidence>
<evidence type="ECO:0000256" key="11">
    <source>
        <dbReference type="RuleBase" id="RU364061"/>
    </source>
</evidence>
<comment type="subcellular location">
    <subcellularLocation>
        <location evidence="1 11">Cell membrane</location>
        <topology evidence="1 11">Multi-pass membrane protein</topology>
    </subcellularLocation>
</comment>
<dbReference type="PRINTS" id="PR00237">
    <property type="entry name" value="GPCRRHODOPSN"/>
</dbReference>
<evidence type="ECO:0000256" key="1">
    <source>
        <dbReference type="ARBA" id="ARBA00004651"/>
    </source>
</evidence>
<dbReference type="InParanoid" id="H3BH77"/>
<protein>
    <recommendedName>
        <fullName evidence="11">Vomeronasal type-1 receptor</fullName>
    </recommendedName>
</protein>
<keyword evidence="8 11" id="KW-0472">Membrane</keyword>
<dbReference type="InterPro" id="IPR000276">
    <property type="entry name" value="GPCR_Rhodpsn"/>
</dbReference>
<dbReference type="Gene3D" id="1.20.1070.10">
    <property type="entry name" value="Rhodopsin 7-helix transmembrane proteins"/>
    <property type="match status" value="1"/>
</dbReference>
<evidence type="ECO:0000256" key="4">
    <source>
        <dbReference type="ARBA" id="ARBA00022507"/>
    </source>
</evidence>
<feature type="transmembrane region" description="Helical" evidence="11">
    <location>
        <begin position="192"/>
        <end position="213"/>
    </location>
</feature>
<dbReference type="SUPFAM" id="SSF81321">
    <property type="entry name" value="Family A G protein-coupled receptor-like"/>
    <property type="match status" value="1"/>
</dbReference>
<keyword evidence="3 11" id="KW-1003">Cell membrane</keyword>
<dbReference type="AlphaFoldDB" id="H3BH77"/>
<dbReference type="GeneTree" id="ENSGT01030000234553"/>
<dbReference type="eggNOG" id="KOG4219">
    <property type="taxonomic scope" value="Eukaryota"/>
</dbReference>
<dbReference type="OMA" id="LYKHSQH"/>
<keyword evidence="9 11" id="KW-0675">Receptor</keyword>
<dbReference type="InterPro" id="IPR004072">
    <property type="entry name" value="Vmron_rcpt_1"/>
</dbReference>
<feature type="transmembrane region" description="Helical" evidence="11">
    <location>
        <begin position="234"/>
        <end position="258"/>
    </location>
</feature>
<proteinExistence type="inferred from homology"/>
<evidence type="ECO:0000313" key="14">
    <source>
        <dbReference type="Proteomes" id="UP000008672"/>
    </source>
</evidence>
<feature type="transmembrane region" description="Helical" evidence="11">
    <location>
        <begin position="127"/>
        <end position="152"/>
    </location>
</feature>
<comment type="similarity">
    <text evidence="2 11">Belongs to the G-protein coupled receptor 1 family.</text>
</comment>
<sequence length="321" mass="35616">TMGTWSIIKGTAHFILTVIGMPGNLIIVYAFSYAAYSDHKLMPADIIVLNLALVNLMVVLVRCIPEMLAAYGINELFSDSGCKIVICIYRTTRALSIWLTFLLSGFQCISIAPITTKWAAFKLQAPGHLFGVLAFLWVFNVGFSIPALLYGISSSGNSTGNGFSINLEYCFVKFPSQYVKITVGNLQISRDIIPIFLMIFASVYILLILYHHSQQVKHLQSSNRKRGSSAEIRAAKAVITLVLLYVIFFGIDNVLWVYTLTIKAMTTSVISDLRVFFSSLYAAVSPIVIIVSNKKVQKRLKCEREQQGSLAPETVTSTVRM</sequence>
<evidence type="ECO:0000259" key="12">
    <source>
        <dbReference type="PROSITE" id="PS50262"/>
    </source>
</evidence>
<dbReference type="HOGENOM" id="CLU_058641_2_0_1"/>
<dbReference type="GO" id="GO:0005886">
    <property type="term" value="C:plasma membrane"/>
    <property type="evidence" value="ECO:0007669"/>
    <property type="project" value="UniProtKB-SubCell"/>
</dbReference>
<evidence type="ECO:0000256" key="2">
    <source>
        <dbReference type="ARBA" id="ARBA00010663"/>
    </source>
</evidence>
<keyword evidence="5 11" id="KW-0812">Transmembrane</keyword>
<keyword evidence="7 11" id="KW-0297">G-protein coupled receptor</keyword>
<feature type="transmembrane region" description="Helical" evidence="11">
    <location>
        <begin position="48"/>
        <end position="73"/>
    </location>
</feature>
<dbReference type="FunFam" id="1.20.1070.10:FF:000300">
    <property type="entry name" value="Vomeronasal type-1 receptor"/>
    <property type="match status" value="1"/>
</dbReference>
<keyword evidence="6 11" id="KW-1133">Transmembrane helix</keyword>
<evidence type="ECO:0000256" key="3">
    <source>
        <dbReference type="ARBA" id="ARBA00022475"/>
    </source>
</evidence>
<dbReference type="GO" id="GO:0016503">
    <property type="term" value="F:pheromone receptor activity"/>
    <property type="evidence" value="ECO:0007669"/>
    <property type="project" value="InterPro"/>
</dbReference>
<dbReference type="Pfam" id="PF03402">
    <property type="entry name" value="V1R"/>
    <property type="match status" value="1"/>
</dbReference>
<dbReference type="Ensembl" id="ENSLACT00000021389.1">
    <property type="protein sequence ID" value="ENSLACP00000021248.1"/>
    <property type="gene ID" value="ENSLACG00000018669.1"/>
</dbReference>
<name>H3BH77_LATCH</name>
<dbReference type="PRINTS" id="PR01534">
    <property type="entry name" value="VOMERONASL1R"/>
</dbReference>
<evidence type="ECO:0000256" key="6">
    <source>
        <dbReference type="ARBA" id="ARBA00022989"/>
    </source>
</evidence>
<evidence type="ECO:0000256" key="5">
    <source>
        <dbReference type="ARBA" id="ARBA00022692"/>
    </source>
</evidence>
<feature type="transmembrane region" description="Helical" evidence="11">
    <location>
        <begin position="12"/>
        <end position="36"/>
    </location>
</feature>